<feature type="transmembrane region" description="Helical" evidence="6">
    <location>
        <begin position="235"/>
        <end position="254"/>
    </location>
</feature>
<evidence type="ECO:0000256" key="2">
    <source>
        <dbReference type="ARBA" id="ARBA00022475"/>
    </source>
</evidence>
<protein>
    <submittedName>
        <fullName evidence="7">Membrane protein involved in the export of O-antigen and teichoic acid</fullName>
    </submittedName>
</protein>
<accession>A0A1I4TV62</accession>
<evidence type="ECO:0000313" key="7">
    <source>
        <dbReference type="EMBL" id="SFM80507.1"/>
    </source>
</evidence>
<reference evidence="7 8" key="1">
    <citation type="submission" date="2016-10" db="EMBL/GenBank/DDBJ databases">
        <authorList>
            <person name="de Groot N.N."/>
        </authorList>
    </citation>
    <scope>NUCLEOTIDE SEQUENCE [LARGE SCALE GENOMIC DNA]</scope>
    <source>
        <strain evidence="7 8">DSM 9990</strain>
    </source>
</reference>
<sequence>MPRGPWKGFAIKRMGGLLDAREMTFGPGPRGIWACGVEKFSLGSGQEDGQGRFQPLKVAVIGTGYVGLAAGGSRVYLWHNIAINIQRVMKGIEEGFLSSRLGRAVARAIGKPGSLRFRLARDTVGVMVLKAISMGLGFLISVVLARMLGAAGYGVYAYVWSVVTFLSIPATFGLPQLLVRNIAAYQVKERWGHIRGLLHFADQTVLVASLTLTALLGLGMWFLSDRIDVQTKDTFLIALPLLVLMALLQIRQMSLQGLSRVVQGQMLALFVRPTLFILLIASAYLLFAERITPSLAMGMQVVAFAIAFLTGALLLKKHLPKPVEESSPAFEIRPWVKSALPLLGIGVLGVVTHHTDILMLGGIKGAEAVGIYKVGFQLALLISFGLLSVGTVISPTISALYTTEDRRDRLQRVITRAVYLSVFSGLPLALIFLIAGKQVLVIIFGQEFALGAATLAILSLGQLFSVIVGPTDIILIMTGYENYVTKGLSITAGTNVILNALFIPLWGIKGAAIATTISIVLLNTLLAVWVYRKTGINPTIFGGSLLKERREKR</sequence>
<dbReference type="EMBL" id="FOUU01000004">
    <property type="protein sequence ID" value="SFM80507.1"/>
    <property type="molecule type" value="Genomic_DNA"/>
</dbReference>
<evidence type="ECO:0000256" key="1">
    <source>
        <dbReference type="ARBA" id="ARBA00004651"/>
    </source>
</evidence>
<evidence type="ECO:0000256" key="3">
    <source>
        <dbReference type="ARBA" id="ARBA00022692"/>
    </source>
</evidence>
<keyword evidence="2" id="KW-1003">Cell membrane</keyword>
<feature type="transmembrane region" description="Helical" evidence="6">
    <location>
        <begin position="512"/>
        <end position="531"/>
    </location>
</feature>
<dbReference type="Proteomes" id="UP000199611">
    <property type="component" value="Unassembled WGS sequence"/>
</dbReference>
<dbReference type="PANTHER" id="PTHR30250">
    <property type="entry name" value="PST FAMILY PREDICTED COLANIC ACID TRANSPORTER"/>
    <property type="match status" value="1"/>
</dbReference>
<gene>
    <name evidence="7" type="ORF">SAMN05660836_01538</name>
</gene>
<keyword evidence="4 6" id="KW-1133">Transmembrane helix</keyword>
<evidence type="ECO:0000256" key="4">
    <source>
        <dbReference type="ARBA" id="ARBA00022989"/>
    </source>
</evidence>
<keyword evidence="3 6" id="KW-0812">Transmembrane</keyword>
<dbReference type="OrthoDB" id="5240734at2"/>
<evidence type="ECO:0000313" key="8">
    <source>
        <dbReference type="Proteomes" id="UP000199611"/>
    </source>
</evidence>
<keyword evidence="8" id="KW-1185">Reference proteome</keyword>
<name>A0A1I4TV62_9BACT</name>
<feature type="transmembrane region" description="Helical" evidence="6">
    <location>
        <begin position="487"/>
        <end position="506"/>
    </location>
</feature>
<feature type="transmembrane region" description="Helical" evidence="6">
    <location>
        <begin position="413"/>
        <end position="436"/>
    </location>
</feature>
<dbReference type="InterPro" id="IPR002797">
    <property type="entry name" value="Polysacc_synth"/>
</dbReference>
<feature type="transmembrane region" description="Helical" evidence="6">
    <location>
        <begin position="266"/>
        <end position="288"/>
    </location>
</feature>
<evidence type="ECO:0000256" key="5">
    <source>
        <dbReference type="ARBA" id="ARBA00023136"/>
    </source>
</evidence>
<feature type="transmembrane region" description="Helical" evidence="6">
    <location>
        <begin position="294"/>
        <end position="315"/>
    </location>
</feature>
<organism evidence="7 8">
    <name type="scientific">Thermodesulforhabdus norvegica</name>
    <dbReference type="NCBI Taxonomy" id="39841"/>
    <lineage>
        <taxon>Bacteria</taxon>
        <taxon>Pseudomonadati</taxon>
        <taxon>Thermodesulfobacteriota</taxon>
        <taxon>Syntrophobacteria</taxon>
        <taxon>Syntrophobacterales</taxon>
        <taxon>Thermodesulforhabdaceae</taxon>
        <taxon>Thermodesulforhabdus</taxon>
    </lineage>
</organism>
<dbReference type="CDD" id="cd13128">
    <property type="entry name" value="MATE_Wzx_like"/>
    <property type="match status" value="1"/>
</dbReference>
<feature type="transmembrane region" description="Helical" evidence="6">
    <location>
        <begin position="157"/>
        <end position="179"/>
    </location>
</feature>
<proteinExistence type="predicted"/>
<dbReference type="GO" id="GO:0005886">
    <property type="term" value="C:plasma membrane"/>
    <property type="evidence" value="ECO:0007669"/>
    <property type="project" value="UniProtKB-SubCell"/>
</dbReference>
<dbReference type="AlphaFoldDB" id="A0A1I4TV62"/>
<dbReference type="STRING" id="39841.SAMN05660836_01538"/>
<comment type="subcellular location">
    <subcellularLocation>
        <location evidence="1">Cell membrane</location>
        <topology evidence="1">Multi-pass membrane protein</topology>
    </subcellularLocation>
</comment>
<feature type="transmembrane region" description="Helical" evidence="6">
    <location>
        <begin position="448"/>
        <end position="475"/>
    </location>
</feature>
<feature type="transmembrane region" description="Helical" evidence="6">
    <location>
        <begin position="200"/>
        <end position="223"/>
    </location>
</feature>
<evidence type="ECO:0000256" key="6">
    <source>
        <dbReference type="SAM" id="Phobius"/>
    </source>
</evidence>
<dbReference type="InterPro" id="IPR050833">
    <property type="entry name" value="Poly_Biosynth_Transport"/>
</dbReference>
<feature type="transmembrane region" description="Helical" evidence="6">
    <location>
        <begin position="124"/>
        <end position="145"/>
    </location>
</feature>
<keyword evidence="5 6" id="KW-0472">Membrane</keyword>
<dbReference type="PANTHER" id="PTHR30250:SF27">
    <property type="entry name" value="POLYSACCHARIDE BIOSYNTHESIS PROTEIN"/>
    <property type="match status" value="1"/>
</dbReference>
<feature type="transmembrane region" description="Helical" evidence="6">
    <location>
        <begin position="374"/>
        <end position="401"/>
    </location>
</feature>
<dbReference type="Pfam" id="PF01943">
    <property type="entry name" value="Polysacc_synt"/>
    <property type="match status" value="1"/>
</dbReference>